<comment type="caution">
    <text evidence="19">The sequence shown here is derived from an EMBL/GenBank/DDBJ whole genome shotgun (WGS) entry which is preliminary data.</text>
</comment>
<evidence type="ECO:0000256" key="14">
    <source>
        <dbReference type="ARBA" id="ARBA00038000"/>
    </source>
</evidence>
<dbReference type="GO" id="GO:0009381">
    <property type="term" value="F:excinuclease ABC activity"/>
    <property type="evidence" value="ECO:0007669"/>
    <property type="project" value="UniProtKB-UniRule"/>
</dbReference>
<dbReference type="InterPro" id="IPR027417">
    <property type="entry name" value="P-loop_NTPase"/>
</dbReference>
<evidence type="ECO:0000256" key="10">
    <source>
        <dbReference type="ARBA" id="ARBA00022840"/>
    </source>
</evidence>
<feature type="binding site" evidence="17">
    <location>
        <begin position="646"/>
        <end position="653"/>
    </location>
    <ligand>
        <name>ATP</name>
        <dbReference type="ChEBI" id="CHEBI:30616"/>
    </ligand>
</feature>
<keyword evidence="5 17" id="KW-0547">Nucleotide-binding</keyword>
<dbReference type="GO" id="GO:0005524">
    <property type="term" value="F:ATP binding"/>
    <property type="evidence" value="ECO:0007669"/>
    <property type="project" value="UniProtKB-UniRule"/>
</dbReference>
<keyword evidence="19" id="KW-0378">Hydrolase</keyword>
<comment type="function">
    <text evidence="17">The UvrABC repair system catalyzes the recognition and processing of DNA lesions. UvrA is an ATPase and a DNA-binding protein. A damage recognition complex composed of 2 UvrA and 2 UvrB subunits scans DNA for abnormalities. When the presence of a lesion has been verified by UvrB, the UvrA molecules dissociate.</text>
</comment>
<keyword evidence="7 17" id="KW-0228">DNA excision</keyword>
<proteinExistence type="inferred from homology"/>
<feature type="domain" description="ABC transporter" evidence="18">
    <location>
        <begin position="611"/>
        <end position="942"/>
    </location>
</feature>
<dbReference type="RefSeq" id="WP_168677660.1">
    <property type="nucleotide sequence ID" value="NZ_BPKV01000011.1"/>
</dbReference>
<evidence type="ECO:0000256" key="4">
    <source>
        <dbReference type="ARBA" id="ARBA00022737"/>
    </source>
</evidence>
<evidence type="ECO:0000256" key="12">
    <source>
        <dbReference type="ARBA" id="ARBA00023125"/>
    </source>
</evidence>
<evidence type="ECO:0000313" key="19">
    <source>
        <dbReference type="EMBL" id="NKZ19061.1"/>
    </source>
</evidence>
<evidence type="ECO:0000256" key="5">
    <source>
        <dbReference type="ARBA" id="ARBA00022741"/>
    </source>
</evidence>
<dbReference type="InterPro" id="IPR003439">
    <property type="entry name" value="ABC_transporter-like_ATP-bd"/>
</dbReference>
<dbReference type="GO" id="GO:0009432">
    <property type="term" value="P:SOS response"/>
    <property type="evidence" value="ECO:0007669"/>
    <property type="project" value="UniProtKB-UniRule"/>
</dbReference>
<feature type="binding site" evidence="17">
    <location>
        <begin position="33"/>
        <end position="40"/>
    </location>
    <ligand>
        <name>ATP</name>
        <dbReference type="ChEBI" id="CHEBI:30616"/>
    </ligand>
</feature>
<organism evidence="19 20">
    <name type="scientific">Leuconostoc holzapfelii</name>
    <dbReference type="NCBI Taxonomy" id="434464"/>
    <lineage>
        <taxon>Bacteria</taxon>
        <taxon>Bacillati</taxon>
        <taxon>Bacillota</taxon>
        <taxon>Bacilli</taxon>
        <taxon>Lactobacillales</taxon>
        <taxon>Lactobacillaceae</taxon>
        <taxon>Leuconostoc</taxon>
    </lineage>
</organism>
<dbReference type="PANTHER" id="PTHR43152:SF3">
    <property type="entry name" value="UVRABC SYSTEM PROTEIN A"/>
    <property type="match status" value="1"/>
</dbReference>
<protein>
    <recommendedName>
        <fullName evidence="15 17">UvrABC system protein A</fullName>
        <shortName evidence="17">UvrA protein</shortName>
    </recommendedName>
    <alternativeName>
        <fullName evidence="16 17">Excinuclease ABC subunit A</fullName>
    </alternativeName>
</protein>
<comment type="subunit">
    <text evidence="17">Forms a heterotetramer with UvrB during the search for lesions.</text>
</comment>
<comment type="subcellular location">
    <subcellularLocation>
        <location evidence="1 17">Cytoplasm</location>
    </subcellularLocation>
</comment>
<dbReference type="CDD" id="cd03271">
    <property type="entry name" value="ABC_UvrA_II"/>
    <property type="match status" value="1"/>
</dbReference>
<reference evidence="19 20" key="1">
    <citation type="submission" date="2020-04" db="EMBL/GenBank/DDBJ databases">
        <title>MicrobeNet Type strains.</title>
        <authorList>
            <person name="Nicholson A.C."/>
        </authorList>
    </citation>
    <scope>NUCLEOTIDE SEQUENCE [LARGE SCALE GENOMIC DNA]</scope>
    <source>
        <strain evidence="19 20">CCUG 54536</strain>
    </source>
</reference>
<dbReference type="Proteomes" id="UP000590460">
    <property type="component" value="Unassembled WGS sequence"/>
</dbReference>
<dbReference type="GO" id="GO:0003677">
    <property type="term" value="F:DNA binding"/>
    <property type="evidence" value="ECO:0007669"/>
    <property type="project" value="UniProtKB-UniRule"/>
</dbReference>
<dbReference type="HAMAP" id="MF_00205">
    <property type="entry name" value="UvrA"/>
    <property type="match status" value="1"/>
</dbReference>
<dbReference type="PANTHER" id="PTHR43152">
    <property type="entry name" value="UVRABC SYSTEM PROTEIN A"/>
    <property type="match status" value="1"/>
</dbReference>
<evidence type="ECO:0000259" key="18">
    <source>
        <dbReference type="PROSITE" id="PS50893"/>
    </source>
</evidence>
<evidence type="ECO:0000256" key="8">
    <source>
        <dbReference type="ARBA" id="ARBA00022771"/>
    </source>
</evidence>
<dbReference type="Pfam" id="PF17760">
    <property type="entry name" value="UvrA_inter"/>
    <property type="match status" value="1"/>
</dbReference>
<evidence type="ECO:0000256" key="16">
    <source>
        <dbReference type="ARBA" id="ARBA00042156"/>
    </source>
</evidence>
<dbReference type="GO" id="GO:0016887">
    <property type="term" value="F:ATP hydrolysis activity"/>
    <property type="evidence" value="ECO:0007669"/>
    <property type="project" value="InterPro"/>
</dbReference>
<accession>A0A846ZHU4</accession>
<dbReference type="Gene3D" id="3.30.190.20">
    <property type="match status" value="1"/>
</dbReference>
<dbReference type="SMART" id="SM00382">
    <property type="entry name" value="AAA"/>
    <property type="match status" value="2"/>
</dbReference>
<evidence type="ECO:0000256" key="7">
    <source>
        <dbReference type="ARBA" id="ARBA00022769"/>
    </source>
</evidence>
<dbReference type="Pfam" id="PF17755">
    <property type="entry name" value="UvrA_DNA-bind"/>
    <property type="match status" value="1"/>
</dbReference>
<keyword evidence="6 17" id="KW-0227">DNA damage</keyword>
<dbReference type="CDD" id="cd03270">
    <property type="entry name" value="ABC_UvrA_I"/>
    <property type="match status" value="1"/>
</dbReference>
<dbReference type="GO" id="GO:0009380">
    <property type="term" value="C:excinuclease repair complex"/>
    <property type="evidence" value="ECO:0007669"/>
    <property type="project" value="InterPro"/>
</dbReference>
<keyword evidence="3 17" id="KW-0479">Metal-binding</keyword>
<dbReference type="InterPro" id="IPR041102">
    <property type="entry name" value="UvrA_inter"/>
</dbReference>
<dbReference type="Gene3D" id="1.20.1580.10">
    <property type="entry name" value="ABC transporter ATPase like domain"/>
    <property type="match status" value="3"/>
</dbReference>
<evidence type="ECO:0000256" key="6">
    <source>
        <dbReference type="ARBA" id="ARBA00022763"/>
    </source>
</evidence>
<dbReference type="PROSITE" id="PS50893">
    <property type="entry name" value="ABC_TRANSPORTER_2"/>
    <property type="match status" value="1"/>
</dbReference>
<dbReference type="InterPro" id="IPR041552">
    <property type="entry name" value="UvrA_DNA-bd"/>
</dbReference>
<evidence type="ECO:0000256" key="13">
    <source>
        <dbReference type="ARBA" id="ARBA00023204"/>
    </source>
</evidence>
<dbReference type="FunFam" id="1.20.1580.10:FF:000002">
    <property type="entry name" value="UvrABC system protein A"/>
    <property type="match status" value="1"/>
</dbReference>
<keyword evidence="11 17" id="KW-0267">Excision nuclease</keyword>
<comment type="caution">
    <text evidence="17">Lacks conserved residue(s) required for the propagation of feature annotation.</text>
</comment>
<dbReference type="GO" id="GO:0008270">
    <property type="term" value="F:zinc ion binding"/>
    <property type="evidence" value="ECO:0007669"/>
    <property type="project" value="UniProtKB-UniRule"/>
</dbReference>
<keyword evidence="9 17" id="KW-0862">Zinc</keyword>
<keyword evidence="2 17" id="KW-0963">Cytoplasm</keyword>
<keyword evidence="13 17" id="KW-0234">DNA repair</keyword>
<sequence>MAKTNIEIRGARAQNLKNIDVDIPKDKLTVVTGLSGSGKSSLAFDTLYAEGQRRYVESLSSYARQFLGQMDKPDVDSIDGLSPAISIDQKTTSNNPRSTVGTVTEINDYFRLLYARVGRPDEPADGTKIMMSIDQMVESVYQQLATGTRLQIFAPIIVGKRGSHDTTFENMRKQGYIRARVDGTVFELDAEAPSLDKNAAHDIEVMIDRIVLRDDSRSRLFDAIEAAVRLTDGLVQLDVVARDGEPAVPPLKFSDHYLGHLKDFRVGRLEPRLFSFNAPLGACEVCQGLGVTREVDMDLVVPDGEKTLREGAIAPWNPISSNYYPEMLRQFAEQSGIDLDTPFNQLSKKQQQLVLKGSGNKDFHFHYENDFGGVRDVDIPFEGVIHNISRRFHETNSEFTRDQMANYMTELSCQACQGYRLNEAARSVKINGRHIGEVSDLPVDQELAFFNSITLGEQDTTIAAPIIKEIKDRLGFLASVGLQYLTLSRAARTLSGGESQRIRLATQIGSNLSGVLYVLDEPSIGLHQRDNDMLLKSMQNMRDLGNTLVVVEHDEDTMLAADHLIDVGPGAGALGGEIVATGTPAEVAANANSLTGQYLAGKKFIPVPGKRRAGNGLAITIKGAQENNLKNVTVKFPLGKFVAVTGVSGSGKSTLVNQILKRALKQKLNHNSEKPGKYRAIDGVENIEQVVDINQSPIGRTPRSNPATYTGVFDDIRDLFAQTNEAKMRGYNKGRFSFNTKGGRCENCRGDGVIKIEMNFLPDVYVTCEVCGGTRYNTETLEVTYKGHNISQILDMSTTEALAFFAPIPKIARKLQTIADVGLGYIKLGQSATTLSGGEAQRMKLASELHRRTNGKTMYILDEPTTGLHVDDIARLLVVLERLVEAGNTVVVIEHNLDVIKSADWLIDMGPEGGEGGGSVLVTGTPEKVMANSASYTGKYLKDIITRDLARAQR</sequence>
<dbReference type="AlphaFoldDB" id="A0A846ZHU4"/>
<dbReference type="Gene3D" id="1.10.8.280">
    <property type="entry name" value="ABC transporter ATPase domain-like"/>
    <property type="match status" value="1"/>
</dbReference>
<dbReference type="Gene3D" id="3.40.50.300">
    <property type="entry name" value="P-loop containing nucleotide triphosphate hydrolases"/>
    <property type="match status" value="3"/>
</dbReference>
<evidence type="ECO:0000256" key="2">
    <source>
        <dbReference type="ARBA" id="ARBA00022490"/>
    </source>
</evidence>
<feature type="zinc finger region" description="C4-type" evidence="17">
    <location>
        <begin position="745"/>
        <end position="771"/>
    </location>
</feature>
<dbReference type="NCBIfam" id="NF001503">
    <property type="entry name" value="PRK00349.1"/>
    <property type="match status" value="1"/>
</dbReference>
<name>A0A846ZHU4_9LACO</name>
<dbReference type="EMBL" id="JAAXPO010000009">
    <property type="protein sequence ID" value="NKZ19061.1"/>
    <property type="molecule type" value="Genomic_DNA"/>
</dbReference>
<evidence type="ECO:0000256" key="3">
    <source>
        <dbReference type="ARBA" id="ARBA00022723"/>
    </source>
</evidence>
<keyword evidence="10 17" id="KW-0067">ATP-binding</keyword>
<evidence type="ECO:0000256" key="11">
    <source>
        <dbReference type="ARBA" id="ARBA00022881"/>
    </source>
</evidence>
<dbReference type="NCBIfam" id="TIGR00630">
    <property type="entry name" value="uvra"/>
    <property type="match status" value="1"/>
</dbReference>
<keyword evidence="17" id="KW-0742">SOS response</keyword>
<dbReference type="SUPFAM" id="SSF52540">
    <property type="entry name" value="P-loop containing nucleoside triphosphate hydrolases"/>
    <property type="match status" value="3"/>
</dbReference>
<gene>
    <name evidence="17 19" type="primary">uvrA</name>
    <name evidence="19" type="ORF">HF966_07735</name>
</gene>
<dbReference type="InterPro" id="IPR017871">
    <property type="entry name" value="ABC_transporter-like_CS"/>
</dbReference>
<evidence type="ECO:0000256" key="1">
    <source>
        <dbReference type="ARBA" id="ARBA00004496"/>
    </source>
</evidence>
<evidence type="ECO:0000313" key="20">
    <source>
        <dbReference type="Proteomes" id="UP000590460"/>
    </source>
</evidence>
<dbReference type="PROSITE" id="PS00211">
    <property type="entry name" value="ABC_TRANSPORTER_1"/>
    <property type="match status" value="2"/>
</dbReference>
<dbReference type="InterPro" id="IPR004602">
    <property type="entry name" value="UvrA"/>
</dbReference>
<evidence type="ECO:0000256" key="9">
    <source>
        <dbReference type="ARBA" id="ARBA00022833"/>
    </source>
</evidence>
<keyword evidence="8 17" id="KW-0863">Zinc-finger</keyword>
<evidence type="ECO:0000256" key="15">
    <source>
        <dbReference type="ARBA" id="ARBA00039316"/>
    </source>
</evidence>
<dbReference type="InterPro" id="IPR003593">
    <property type="entry name" value="AAA+_ATPase"/>
</dbReference>
<dbReference type="GO" id="GO:0005737">
    <property type="term" value="C:cytoplasm"/>
    <property type="evidence" value="ECO:0007669"/>
    <property type="project" value="UniProtKB-SubCell"/>
</dbReference>
<comment type="similarity">
    <text evidence="14 17">Belongs to the ABC transporter superfamily. UvrA family.</text>
</comment>
<dbReference type="GO" id="GO:0006289">
    <property type="term" value="P:nucleotide-excision repair"/>
    <property type="evidence" value="ECO:0007669"/>
    <property type="project" value="UniProtKB-UniRule"/>
</dbReference>
<evidence type="ECO:0000256" key="17">
    <source>
        <dbReference type="HAMAP-Rule" id="MF_00205"/>
    </source>
</evidence>
<keyword evidence="4 17" id="KW-0677">Repeat</keyword>
<keyword evidence="12 17" id="KW-0238">DNA-binding</keyword>